<dbReference type="EMBL" id="DQWE01000389">
    <property type="protein sequence ID" value="HDI83759.1"/>
    <property type="molecule type" value="Genomic_DNA"/>
</dbReference>
<proteinExistence type="predicted"/>
<dbReference type="InterPro" id="IPR023404">
    <property type="entry name" value="rSAM_horseshoe"/>
</dbReference>
<dbReference type="InterPro" id="IPR006638">
    <property type="entry name" value="Elp3/MiaA/NifB-like_rSAM"/>
</dbReference>
<dbReference type="GO" id="GO:0051539">
    <property type="term" value="F:4 iron, 4 sulfur cluster binding"/>
    <property type="evidence" value="ECO:0007669"/>
    <property type="project" value="UniProtKB-KW"/>
</dbReference>
<keyword evidence="2" id="KW-0949">S-adenosyl-L-methionine</keyword>
<dbReference type="Pfam" id="PF18693">
    <property type="entry name" value="TRAM_2"/>
    <property type="match status" value="1"/>
</dbReference>
<dbReference type="Gene3D" id="2.40.50.140">
    <property type="entry name" value="Nucleic acid-binding proteins"/>
    <property type="match status" value="1"/>
</dbReference>
<evidence type="ECO:0000259" key="7">
    <source>
        <dbReference type="PROSITE" id="PS51918"/>
    </source>
</evidence>
<feature type="non-terminal residue" evidence="8">
    <location>
        <position position="1"/>
    </location>
</feature>
<dbReference type="PROSITE" id="PS51918">
    <property type="entry name" value="RADICAL_SAM"/>
    <property type="match status" value="1"/>
</dbReference>
<keyword evidence="4" id="KW-0408">Iron</keyword>
<feature type="domain" description="TRAM" evidence="6">
    <location>
        <begin position="168"/>
        <end position="232"/>
    </location>
</feature>
<evidence type="ECO:0000313" key="8">
    <source>
        <dbReference type="EMBL" id="HDI83759.1"/>
    </source>
</evidence>
<dbReference type="InterPro" id="IPR005840">
    <property type="entry name" value="Ribosomal_uS12_MeSTrfase_RimO"/>
</dbReference>
<dbReference type="PANTHER" id="PTHR43837">
    <property type="entry name" value="RIBOSOMAL PROTEIN S12 METHYLTHIOTRANSFERASE RIMO"/>
    <property type="match status" value="1"/>
</dbReference>
<evidence type="ECO:0000256" key="3">
    <source>
        <dbReference type="ARBA" id="ARBA00022723"/>
    </source>
</evidence>
<organism evidence="8">
    <name type="scientific">candidate division WOR-3 bacterium</name>
    <dbReference type="NCBI Taxonomy" id="2052148"/>
    <lineage>
        <taxon>Bacteria</taxon>
        <taxon>Bacteria division WOR-3</taxon>
    </lineage>
</organism>
<keyword evidence="5" id="KW-0411">Iron-sulfur</keyword>
<evidence type="ECO:0000256" key="5">
    <source>
        <dbReference type="ARBA" id="ARBA00023014"/>
    </source>
</evidence>
<sequence length="238" mass="27801">YGVDIYGRQMLHVLLQKLSGVFNGWIRVMYLYPTTFYPELLKVLKEEENIVKYIDIPFQHVSTKVLKSMKRGYGKEDVERIVEQIRDAGNFFIRSTFIVGSPDETDKDFNELIEFLNTYRIERIGLFPYYHEEGTALYSKKDLPDKIKEKRLVELMKLSGKISREKNQEFIGKSVKVLIDGEEEGEFYGRTQYDAPEIDNIVWIRGECNEGDFEEAYIVDSLDYELIGDRVQKTGSQG</sequence>
<dbReference type="InterPro" id="IPR058240">
    <property type="entry name" value="rSAM_sf"/>
</dbReference>
<dbReference type="SUPFAM" id="SSF102114">
    <property type="entry name" value="Radical SAM enzymes"/>
    <property type="match status" value="1"/>
</dbReference>
<dbReference type="AlphaFoldDB" id="A0A7C0ZEJ9"/>
<feature type="domain" description="Radical SAM core" evidence="7">
    <location>
        <begin position="1"/>
        <end position="165"/>
    </location>
</feature>
<dbReference type="PANTHER" id="PTHR43837:SF1">
    <property type="entry name" value="RIBOSOMAL PROTEIN US12 METHYLTHIOTRANSFERASE RIMO"/>
    <property type="match status" value="1"/>
</dbReference>
<evidence type="ECO:0000256" key="2">
    <source>
        <dbReference type="ARBA" id="ARBA00022691"/>
    </source>
</evidence>
<reference evidence="8" key="1">
    <citation type="journal article" date="2020" name="mSystems">
        <title>Genome- and Community-Level Interaction Insights into Carbon Utilization and Element Cycling Functions of Hydrothermarchaeota in Hydrothermal Sediment.</title>
        <authorList>
            <person name="Zhou Z."/>
            <person name="Liu Y."/>
            <person name="Xu W."/>
            <person name="Pan J."/>
            <person name="Luo Z.H."/>
            <person name="Li M."/>
        </authorList>
    </citation>
    <scope>NUCLEOTIDE SEQUENCE [LARGE SCALE GENOMIC DNA]</scope>
    <source>
        <strain evidence="8">HyVt-102</strain>
    </source>
</reference>
<dbReference type="GO" id="GO:0035599">
    <property type="term" value="F:aspartic acid methylthiotransferase activity"/>
    <property type="evidence" value="ECO:0007669"/>
    <property type="project" value="TreeGrafter"/>
</dbReference>
<evidence type="ECO:0000256" key="1">
    <source>
        <dbReference type="ARBA" id="ARBA00022485"/>
    </source>
</evidence>
<protein>
    <submittedName>
        <fullName evidence="8">Radical SAM protein</fullName>
    </submittedName>
</protein>
<keyword evidence="3" id="KW-0479">Metal-binding</keyword>
<accession>A0A7C0ZEJ9</accession>
<dbReference type="InterPro" id="IPR002792">
    <property type="entry name" value="TRAM_dom"/>
</dbReference>
<dbReference type="Proteomes" id="UP000885847">
    <property type="component" value="Unassembled WGS sequence"/>
</dbReference>
<dbReference type="SMART" id="SM00729">
    <property type="entry name" value="Elp3"/>
    <property type="match status" value="1"/>
</dbReference>
<evidence type="ECO:0000256" key="4">
    <source>
        <dbReference type="ARBA" id="ARBA00023004"/>
    </source>
</evidence>
<dbReference type="InterPro" id="IPR007197">
    <property type="entry name" value="rSAM"/>
</dbReference>
<dbReference type="GO" id="GO:0046872">
    <property type="term" value="F:metal ion binding"/>
    <property type="evidence" value="ECO:0007669"/>
    <property type="project" value="UniProtKB-KW"/>
</dbReference>
<dbReference type="Pfam" id="PF04055">
    <property type="entry name" value="Radical_SAM"/>
    <property type="match status" value="1"/>
</dbReference>
<name>A0A7C0ZEJ9_UNCW3</name>
<comment type="caution">
    <text evidence="8">The sequence shown here is derived from an EMBL/GenBank/DDBJ whole genome shotgun (WGS) entry which is preliminary data.</text>
</comment>
<dbReference type="GO" id="GO:0005829">
    <property type="term" value="C:cytosol"/>
    <property type="evidence" value="ECO:0007669"/>
    <property type="project" value="TreeGrafter"/>
</dbReference>
<dbReference type="PROSITE" id="PS50926">
    <property type="entry name" value="TRAM"/>
    <property type="match status" value="1"/>
</dbReference>
<dbReference type="Gene3D" id="3.80.30.20">
    <property type="entry name" value="tm_1862 like domain"/>
    <property type="match status" value="1"/>
</dbReference>
<keyword evidence="1" id="KW-0004">4Fe-4S</keyword>
<evidence type="ECO:0000259" key="6">
    <source>
        <dbReference type="PROSITE" id="PS50926"/>
    </source>
</evidence>
<dbReference type="InterPro" id="IPR012340">
    <property type="entry name" value="NA-bd_OB-fold"/>
</dbReference>
<gene>
    <name evidence="8" type="ORF">ENF18_08230</name>
</gene>